<accession>A0A411X027</accession>
<evidence type="ECO:0000256" key="1">
    <source>
        <dbReference type="SAM" id="SignalP"/>
    </source>
</evidence>
<evidence type="ECO:0000313" key="5">
    <source>
        <dbReference type="Proteomes" id="UP000628442"/>
    </source>
</evidence>
<evidence type="ECO:0000313" key="4">
    <source>
        <dbReference type="Proteomes" id="UP000292307"/>
    </source>
</evidence>
<reference evidence="3 4" key="2">
    <citation type="submission" date="2019-02" db="EMBL/GenBank/DDBJ databases">
        <title>Draft Genome Sequences of Six Type Strains of the Genus Massilia.</title>
        <authorList>
            <person name="Miess H."/>
            <person name="Frediansyhah A."/>
            <person name="Gross H."/>
        </authorList>
    </citation>
    <scope>NUCLEOTIDE SEQUENCE [LARGE SCALE GENOMIC DNA]</scope>
    <source>
        <strain evidence="3 4">DSM 17472</strain>
    </source>
</reference>
<evidence type="ECO:0000313" key="3">
    <source>
        <dbReference type="EMBL" id="QBI02309.1"/>
    </source>
</evidence>
<dbReference type="Proteomes" id="UP000292307">
    <property type="component" value="Chromosome"/>
</dbReference>
<evidence type="ECO:0000313" key="2">
    <source>
        <dbReference type="EMBL" id="GGY67092.1"/>
    </source>
</evidence>
<feature type="chain" id="PRO_5044601786" evidence="1">
    <location>
        <begin position="23"/>
        <end position="146"/>
    </location>
</feature>
<gene>
    <name evidence="3" type="ORF">EYF70_16770</name>
    <name evidence="2" type="ORF">GCM10007387_56630</name>
</gene>
<name>A0A411X027_9BURK</name>
<dbReference type="Proteomes" id="UP000628442">
    <property type="component" value="Unassembled WGS sequence"/>
</dbReference>
<dbReference type="EMBL" id="BMWV01000022">
    <property type="protein sequence ID" value="GGY67092.1"/>
    <property type="molecule type" value="Genomic_DNA"/>
</dbReference>
<reference evidence="2" key="3">
    <citation type="submission" date="2022-12" db="EMBL/GenBank/DDBJ databases">
        <authorList>
            <person name="Sun Q."/>
            <person name="Kim S."/>
        </authorList>
    </citation>
    <scope>NUCLEOTIDE SEQUENCE</scope>
    <source>
        <strain evidence="2">KCTC 12343</strain>
    </source>
</reference>
<dbReference type="AlphaFoldDB" id="A0A411X027"/>
<reference evidence="2" key="1">
    <citation type="journal article" date="2014" name="Int. J. Syst. Evol. Microbiol.">
        <title>Complete genome sequence of Corynebacterium casei LMG S-19264T (=DSM 44701T), isolated from a smear-ripened cheese.</title>
        <authorList>
            <consortium name="US DOE Joint Genome Institute (JGI-PGF)"/>
            <person name="Walter F."/>
            <person name="Albersmeier A."/>
            <person name="Kalinowski J."/>
            <person name="Ruckert C."/>
        </authorList>
    </citation>
    <scope>NUCLEOTIDE SEQUENCE</scope>
    <source>
        <strain evidence="2">KCTC 12343</strain>
    </source>
</reference>
<keyword evidence="1" id="KW-0732">Signal</keyword>
<sequence length="146" mass="16462">MTRSFIVSITVAAALASTSASAQDTFDWSLLEGMWAESAQHKYGCRQDNLHQHFEVSADRKTLVFRNDRKWRVADGPAIERYSASIVSQAPNVLVIQYGPELAGVPDEYREWEMRFIGPGTYRWRATSWPMGTYNNVIGVKCQAGN</sequence>
<dbReference type="RefSeq" id="WP_131146424.1">
    <property type="nucleotide sequence ID" value="NZ_BMWV01000022.1"/>
</dbReference>
<dbReference type="OrthoDB" id="8706147at2"/>
<protein>
    <submittedName>
        <fullName evidence="2">Uncharacterized protein</fullName>
    </submittedName>
</protein>
<proteinExistence type="predicted"/>
<keyword evidence="4" id="KW-1185">Reference proteome</keyword>
<dbReference type="EMBL" id="CP036401">
    <property type="protein sequence ID" value="QBI02309.1"/>
    <property type="molecule type" value="Genomic_DNA"/>
</dbReference>
<feature type="signal peptide" evidence="1">
    <location>
        <begin position="1"/>
        <end position="22"/>
    </location>
</feature>
<organism evidence="2 5">
    <name type="scientific">Pseudoduganella albidiflava</name>
    <dbReference type="NCBI Taxonomy" id="321983"/>
    <lineage>
        <taxon>Bacteria</taxon>
        <taxon>Pseudomonadati</taxon>
        <taxon>Pseudomonadota</taxon>
        <taxon>Betaproteobacteria</taxon>
        <taxon>Burkholderiales</taxon>
        <taxon>Oxalobacteraceae</taxon>
        <taxon>Telluria group</taxon>
        <taxon>Pseudoduganella</taxon>
    </lineage>
</organism>